<gene>
    <name evidence="2" type="ORF">MRATA1EN1_LOCUS24123</name>
</gene>
<feature type="compositionally biased region" description="Polar residues" evidence="1">
    <location>
        <begin position="55"/>
        <end position="66"/>
    </location>
</feature>
<organism evidence="2 3">
    <name type="scientific">Rangifer tarandus platyrhynchus</name>
    <name type="common">Svalbard reindeer</name>
    <dbReference type="NCBI Taxonomy" id="3082113"/>
    <lineage>
        <taxon>Eukaryota</taxon>
        <taxon>Metazoa</taxon>
        <taxon>Chordata</taxon>
        <taxon>Craniata</taxon>
        <taxon>Vertebrata</taxon>
        <taxon>Euteleostomi</taxon>
        <taxon>Mammalia</taxon>
        <taxon>Eutheria</taxon>
        <taxon>Laurasiatheria</taxon>
        <taxon>Artiodactyla</taxon>
        <taxon>Ruminantia</taxon>
        <taxon>Pecora</taxon>
        <taxon>Cervidae</taxon>
        <taxon>Odocoileinae</taxon>
        <taxon>Rangifer</taxon>
    </lineage>
</organism>
<evidence type="ECO:0000313" key="2">
    <source>
        <dbReference type="EMBL" id="CAI9175161.1"/>
    </source>
</evidence>
<feature type="compositionally biased region" description="Polar residues" evidence="1">
    <location>
        <begin position="27"/>
        <end position="38"/>
    </location>
</feature>
<dbReference type="Proteomes" id="UP001176941">
    <property type="component" value="Chromosome 4"/>
</dbReference>
<feature type="region of interest" description="Disordered" evidence="1">
    <location>
        <begin position="156"/>
        <end position="188"/>
    </location>
</feature>
<feature type="compositionally biased region" description="Basic and acidic residues" evidence="1">
    <location>
        <begin position="224"/>
        <end position="239"/>
    </location>
</feature>
<feature type="region of interest" description="Disordered" evidence="1">
    <location>
        <begin position="113"/>
        <end position="139"/>
    </location>
</feature>
<keyword evidence="3" id="KW-1185">Reference proteome</keyword>
<name>A0ABN8ZQB0_RANTA</name>
<feature type="region of interest" description="Disordered" evidence="1">
    <location>
        <begin position="211"/>
        <end position="239"/>
    </location>
</feature>
<feature type="compositionally biased region" description="Polar residues" evidence="1">
    <location>
        <begin position="159"/>
        <end position="185"/>
    </location>
</feature>
<sequence>MLGARQASLCGGWLGSHTAEPLGSSDPAMSSGPTSTVQARGVPTRALASCPEESMQGSPATDTPSTGPVPGSVGWLPAVGGWGPMAVTAGQCPEDPFCLEGCGDVFHHLPQSQGTGAGVRGSRSSTLPVTTSWPGGCSPAPRQGVTGLETVTALPGMGLSTQSGRKCVSVQNGREGSGEARSSQRASRDIHACRRGGWDQGQHRCSCLDTEGLVRPSDANMADRGQEVERLQRKEGPWG</sequence>
<evidence type="ECO:0000256" key="1">
    <source>
        <dbReference type="SAM" id="MobiDB-lite"/>
    </source>
</evidence>
<reference evidence="2" key="1">
    <citation type="submission" date="2023-04" db="EMBL/GenBank/DDBJ databases">
        <authorList>
            <consortium name="ELIXIR-Norway"/>
        </authorList>
    </citation>
    <scope>NUCLEOTIDE SEQUENCE [LARGE SCALE GENOMIC DNA]</scope>
</reference>
<feature type="compositionally biased region" description="Polar residues" evidence="1">
    <location>
        <begin position="122"/>
        <end position="133"/>
    </location>
</feature>
<protein>
    <submittedName>
        <fullName evidence="2">Uncharacterized protein</fullName>
    </submittedName>
</protein>
<feature type="region of interest" description="Disordered" evidence="1">
    <location>
        <begin position="20"/>
        <end position="73"/>
    </location>
</feature>
<dbReference type="EMBL" id="OX459940">
    <property type="protein sequence ID" value="CAI9175161.1"/>
    <property type="molecule type" value="Genomic_DNA"/>
</dbReference>
<proteinExistence type="predicted"/>
<accession>A0ABN8ZQB0</accession>
<evidence type="ECO:0000313" key="3">
    <source>
        <dbReference type="Proteomes" id="UP001176941"/>
    </source>
</evidence>